<accession>A0A7W8FZ38</accession>
<organism evidence="1 2">
    <name type="scientific">Chiayiivirga flava</name>
    <dbReference type="NCBI Taxonomy" id="659595"/>
    <lineage>
        <taxon>Bacteria</taxon>
        <taxon>Pseudomonadati</taxon>
        <taxon>Pseudomonadota</taxon>
        <taxon>Gammaproteobacteria</taxon>
        <taxon>Lysobacterales</taxon>
        <taxon>Lysobacteraceae</taxon>
        <taxon>Chiayiivirga</taxon>
    </lineage>
</organism>
<dbReference type="EMBL" id="JACHHP010000001">
    <property type="protein sequence ID" value="MBB5206769.1"/>
    <property type="molecule type" value="Genomic_DNA"/>
</dbReference>
<sequence>MMATGMPPIEACIPHRGAMRLVDRILAHDDDSIVVEADVPFDGLFVERAGVPAWVGIEYMAQAIAAWAGARARDRGDGPKLGFLLGTRRYACTRSHFASGCVLRVEARREVMGDNGLGVFDCRILCDGDELANAHVSVFEPADAGAFLHGAST</sequence>
<dbReference type="Proteomes" id="UP000521199">
    <property type="component" value="Unassembled WGS sequence"/>
</dbReference>
<dbReference type="Gene3D" id="3.10.129.10">
    <property type="entry name" value="Hotdog Thioesterase"/>
    <property type="match status" value="1"/>
</dbReference>
<evidence type="ECO:0000313" key="1">
    <source>
        <dbReference type="EMBL" id="MBB5206769.1"/>
    </source>
</evidence>
<keyword evidence="2" id="KW-1185">Reference proteome</keyword>
<dbReference type="InterPro" id="IPR029069">
    <property type="entry name" value="HotDog_dom_sf"/>
</dbReference>
<protein>
    <submittedName>
        <fullName evidence="1">Putative hotdog family 3-hydroxylacyl-ACP dehydratase</fullName>
    </submittedName>
</protein>
<name>A0A7W8FZ38_9GAMM</name>
<gene>
    <name evidence="1" type="ORF">HNQ52_000285</name>
</gene>
<dbReference type="Pfam" id="PF22817">
    <property type="entry name" value="ApeP-like"/>
    <property type="match status" value="1"/>
</dbReference>
<dbReference type="InterPro" id="IPR016776">
    <property type="entry name" value="ApeP-like_dehydratase"/>
</dbReference>
<evidence type="ECO:0000313" key="2">
    <source>
        <dbReference type="Proteomes" id="UP000521199"/>
    </source>
</evidence>
<dbReference type="SUPFAM" id="SSF54637">
    <property type="entry name" value="Thioesterase/thiol ester dehydrase-isomerase"/>
    <property type="match status" value="1"/>
</dbReference>
<proteinExistence type="predicted"/>
<comment type="caution">
    <text evidence="1">The sequence shown here is derived from an EMBL/GenBank/DDBJ whole genome shotgun (WGS) entry which is preliminary data.</text>
</comment>
<dbReference type="AlphaFoldDB" id="A0A7W8FZ38"/>
<dbReference type="PIRSF" id="PIRSF020565">
    <property type="entry name" value="3Ho_Ac_ACP_DH_prd"/>
    <property type="match status" value="1"/>
</dbReference>
<reference evidence="1 2" key="1">
    <citation type="submission" date="2020-08" db="EMBL/GenBank/DDBJ databases">
        <title>Genomic Encyclopedia of Type Strains, Phase IV (KMG-IV): sequencing the most valuable type-strain genomes for metagenomic binning, comparative biology and taxonomic classification.</title>
        <authorList>
            <person name="Goeker M."/>
        </authorList>
    </citation>
    <scope>NUCLEOTIDE SEQUENCE [LARGE SCALE GENOMIC DNA]</scope>
    <source>
        <strain evidence="1 2">DSM 24163</strain>
    </source>
</reference>